<evidence type="ECO:0000313" key="2">
    <source>
        <dbReference type="Proteomes" id="UP001148737"/>
    </source>
</evidence>
<accession>A0ACC1R396</accession>
<keyword evidence="2" id="KW-1185">Reference proteome</keyword>
<gene>
    <name evidence="1" type="ORF">NLG97_g1615</name>
</gene>
<comment type="caution">
    <text evidence="1">The sequence shown here is derived from an EMBL/GenBank/DDBJ whole genome shotgun (WGS) entry which is preliminary data.</text>
</comment>
<dbReference type="EMBL" id="JANAKD010000088">
    <property type="protein sequence ID" value="KAJ3497815.1"/>
    <property type="molecule type" value="Genomic_DNA"/>
</dbReference>
<sequence>MATIEPRLIHLLNESTSTPHHAHADLPPLHALPIHAHGDRPLPRLDRDVSRHAASHPYPIRLLLDDSDSGESRHGHGAYRDDSPEGPDDVYHKKRSRATMHVKDDFVQLPQPLKKQKATQQALVMPPIINGLHEPPPHAALFPPISSTTYENDSQMKMMHDFNNHSSPDERSHRRGSSETDKSSSKGRNITPAHVLLAWAQIGGHTVIPKSVTASRIHENFQEVELDQEDIDRLNKIGNDKHRFNIPIGYNPKWNVNIFDSEREKVAATQVVL</sequence>
<reference evidence="1" key="1">
    <citation type="submission" date="2022-07" db="EMBL/GenBank/DDBJ databases">
        <title>Genome Sequence of Lecanicillium saksenae.</title>
        <authorList>
            <person name="Buettner E."/>
        </authorList>
    </citation>
    <scope>NUCLEOTIDE SEQUENCE</scope>
    <source>
        <strain evidence="1">VT-O1</strain>
    </source>
</reference>
<dbReference type="Proteomes" id="UP001148737">
    <property type="component" value="Unassembled WGS sequence"/>
</dbReference>
<organism evidence="1 2">
    <name type="scientific">Lecanicillium saksenae</name>
    <dbReference type="NCBI Taxonomy" id="468837"/>
    <lineage>
        <taxon>Eukaryota</taxon>
        <taxon>Fungi</taxon>
        <taxon>Dikarya</taxon>
        <taxon>Ascomycota</taxon>
        <taxon>Pezizomycotina</taxon>
        <taxon>Sordariomycetes</taxon>
        <taxon>Hypocreomycetidae</taxon>
        <taxon>Hypocreales</taxon>
        <taxon>Cordycipitaceae</taxon>
        <taxon>Lecanicillium</taxon>
    </lineage>
</organism>
<proteinExistence type="predicted"/>
<protein>
    <submittedName>
        <fullName evidence="1">Uncharacterized protein</fullName>
    </submittedName>
</protein>
<name>A0ACC1R396_9HYPO</name>
<evidence type="ECO:0000313" key="1">
    <source>
        <dbReference type="EMBL" id="KAJ3497815.1"/>
    </source>
</evidence>